<feature type="domain" description="Glycoside hydrolase family 2 catalytic" evidence="5">
    <location>
        <begin position="333"/>
        <end position="472"/>
    </location>
</feature>
<accession>A0A9D1W9X0</accession>
<dbReference type="InterPro" id="IPR017853">
    <property type="entry name" value="GH"/>
</dbReference>
<protein>
    <submittedName>
        <fullName evidence="9">DUF4982 domain-containing protein</fullName>
    </submittedName>
</protein>
<dbReference type="SUPFAM" id="SSF49785">
    <property type="entry name" value="Galactose-binding domain-like"/>
    <property type="match status" value="2"/>
</dbReference>
<dbReference type="Proteomes" id="UP000824156">
    <property type="component" value="Unassembled WGS sequence"/>
</dbReference>
<reference evidence="9" key="2">
    <citation type="submission" date="2021-04" db="EMBL/GenBank/DDBJ databases">
        <authorList>
            <person name="Gilroy R."/>
        </authorList>
    </citation>
    <scope>NUCLEOTIDE SEQUENCE</scope>
    <source>
        <strain evidence="9">1719</strain>
    </source>
</reference>
<dbReference type="InterPro" id="IPR051913">
    <property type="entry name" value="GH2_Domain-Containing"/>
</dbReference>
<dbReference type="Gene3D" id="2.60.40.10">
    <property type="entry name" value="Immunoglobulins"/>
    <property type="match status" value="2"/>
</dbReference>
<evidence type="ECO:0000259" key="7">
    <source>
        <dbReference type="Pfam" id="PF11721"/>
    </source>
</evidence>
<evidence type="ECO:0000256" key="2">
    <source>
        <dbReference type="ARBA" id="ARBA00022801"/>
    </source>
</evidence>
<dbReference type="SUPFAM" id="SSF51445">
    <property type="entry name" value="(Trans)glycosidases"/>
    <property type="match status" value="1"/>
</dbReference>
<dbReference type="InterPro" id="IPR006101">
    <property type="entry name" value="Glyco_hydro_2"/>
</dbReference>
<name>A0A9D1W9X0_9SPHI</name>
<feature type="domain" description="Glycosyl hydrolases family 2 sugar binding" evidence="6">
    <location>
        <begin position="92"/>
        <end position="201"/>
    </location>
</feature>
<comment type="caution">
    <text evidence="9">The sequence shown here is derived from an EMBL/GenBank/DDBJ whole genome shotgun (WGS) entry which is preliminary data.</text>
</comment>
<feature type="domain" description="DUF4982" evidence="8">
    <location>
        <begin position="641"/>
        <end position="699"/>
    </location>
</feature>
<dbReference type="PRINTS" id="PR00132">
    <property type="entry name" value="GLHYDRLASE2"/>
</dbReference>
<feature type="domain" description="Glycoside hydrolase family 2 immunoglobulin-like beta-sandwich" evidence="4">
    <location>
        <begin position="223"/>
        <end position="320"/>
    </location>
</feature>
<evidence type="ECO:0000256" key="3">
    <source>
        <dbReference type="ARBA" id="ARBA00023295"/>
    </source>
</evidence>
<evidence type="ECO:0000256" key="1">
    <source>
        <dbReference type="ARBA" id="ARBA00007401"/>
    </source>
</evidence>
<reference evidence="9" key="1">
    <citation type="journal article" date="2021" name="PeerJ">
        <title>Extensive microbial diversity within the chicken gut microbiome revealed by metagenomics and culture.</title>
        <authorList>
            <person name="Gilroy R."/>
            <person name="Ravi A."/>
            <person name="Getino M."/>
            <person name="Pursley I."/>
            <person name="Horton D.L."/>
            <person name="Alikhan N.F."/>
            <person name="Baker D."/>
            <person name="Gharbi K."/>
            <person name="Hall N."/>
            <person name="Watson M."/>
            <person name="Adriaenssens E.M."/>
            <person name="Foster-Nyarko E."/>
            <person name="Jarju S."/>
            <person name="Secka A."/>
            <person name="Antonio M."/>
            <person name="Oren A."/>
            <person name="Chaudhuri R.R."/>
            <person name="La Ragione R."/>
            <person name="Hildebrand F."/>
            <person name="Pallen M.J."/>
        </authorList>
    </citation>
    <scope>NUCLEOTIDE SEQUENCE</scope>
    <source>
        <strain evidence="9">1719</strain>
    </source>
</reference>
<gene>
    <name evidence="9" type="ORF">H9853_08660</name>
</gene>
<dbReference type="InterPro" id="IPR006104">
    <property type="entry name" value="Glyco_hydro_2_N"/>
</dbReference>
<evidence type="ECO:0000259" key="5">
    <source>
        <dbReference type="Pfam" id="PF02836"/>
    </source>
</evidence>
<dbReference type="PANTHER" id="PTHR42732:SF1">
    <property type="entry name" value="BETA-MANNOSIDASE"/>
    <property type="match status" value="1"/>
</dbReference>
<sequence length="1173" mass="134667">MIVGEKSQRLFWAFKYIVCIAFCVQFNGFAQEVNQVIPLNEQWQSTFHASDSTRNAGFQKSQDPLQGKWKEVSVPHNWDQYSGYLRQLHGNLHGYAWYRKTFVLNEDIQGSHAELFFEGVSSYATIWLNGTQVGYHEGGRTTFTVEVTDHLKGRGQENILALRVDHPESIRDLPWVDGGCSPERGFSEGSQPFGIFRPVSLRIKNKIHIPEFGVHCWNEEELNFQEAKLHATVDVQNKTRQTEDVRVVFKVRDSTGAEVAQSEQRERLQGNATKKIAIDELTVKDPELWYPDNPYLYTIHAHVYKGDKLVDQQVIDYGIRYISWPKGLKPNDENKLLVNGKPFFIHGIAEYEHKLGNSHAFHPEEIKSRVEDMKSLGFNAFREAHQPHNLVYQQEFDRLGLFFWSQFTAHIWFDNPQFRENFKRLLRQWVLERRNSPSVFLWGLQNESVLPADFAEECRDIIREMDPTASIQRLVVSCNGGDGTDWNVPQNWTGTYGGDHNDYGEDLKKQLLVGEYGAWRTMELHDEGPYLPNTGPYSENRFTDVMETKLRLADSVKDEVVGHFMWLWNSHDNPGRIQGGEGFRDLDKIGPVNYKGLVSPWGEPTDAYYMYMANYSKKEQAVLYIDSHTWPNRWMEPGIKDNIRIYSNCDEVELFNDIQGSSLGVLKNPGRGKHFEFSGVQVQYNVLYAEGRNNGQVVARDTIVLSGLAQSPNYDKLYTLASEDVLQQQSGLNYLIRVNAGGGDYRDHQGNIWQGDQPYSGDLGWGSISWTDRFEGVNPFFASQRRTFEPIKNTKDWSIFQSFRYGQDQLAYQFDVPNGQYVVELYFAEPWAGRGGDQAAMGKRTFDVAINNRLVENRLDIYKESGYSAAIKRSYEVEVRDNKILVDFPTVYSGQAVISAISIASKGGNPAQTVFSKEHFNLNSSVPLKVNGWLDIKNNASSQEVYELSYLPSFLYGADYVLLEEGQRNIDMTFKYPTSLYVIADEFVDGYEQMDEELIDAQGKAYKVSRKLVDKGERTDYTPAGDYMLAFHIQSGIQPAYDLKESVDYKAVDANRIKNGNQEHFQNQDRIAFEDGKQGMVEWKIQVGVADVYALTFKYHNRTKEVKTGYYELYDIEGKMLKDKTKVDLMPTREGKWNYLDENSSTMINAGTYYVRFYSDGGEAILVDNLEVK</sequence>
<dbReference type="Gene3D" id="2.60.120.260">
    <property type="entry name" value="Galactose-binding domain-like"/>
    <property type="match status" value="2"/>
</dbReference>
<dbReference type="InterPro" id="IPR032311">
    <property type="entry name" value="DUF4982"/>
</dbReference>
<dbReference type="SUPFAM" id="SSF49303">
    <property type="entry name" value="beta-Galactosidase/glucuronidase domain"/>
    <property type="match status" value="1"/>
</dbReference>
<evidence type="ECO:0000259" key="6">
    <source>
        <dbReference type="Pfam" id="PF02837"/>
    </source>
</evidence>
<evidence type="ECO:0000259" key="8">
    <source>
        <dbReference type="Pfam" id="PF16355"/>
    </source>
</evidence>
<dbReference type="GO" id="GO:0004553">
    <property type="term" value="F:hydrolase activity, hydrolyzing O-glycosyl compounds"/>
    <property type="evidence" value="ECO:0007669"/>
    <property type="project" value="InterPro"/>
</dbReference>
<evidence type="ECO:0000313" key="10">
    <source>
        <dbReference type="Proteomes" id="UP000824156"/>
    </source>
</evidence>
<dbReference type="Pfam" id="PF11721">
    <property type="entry name" value="Malectin"/>
    <property type="match status" value="1"/>
</dbReference>
<feature type="domain" description="Malectin" evidence="7">
    <location>
        <begin position="735"/>
        <end position="901"/>
    </location>
</feature>
<organism evidence="9 10">
    <name type="scientific">Candidatus Sphingobacterium stercoripullorum</name>
    <dbReference type="NCBI Taxonomy" id="2838759"/>
    <lineage>
        <taxon>Bacteria</taxon>
        <taxon>Pseudomonadati</taxon>
        <taxon>Bacteroidota</taxon>
        <taxon>Sphingobacteriia</taxon>
        <taxon>Sphingobacteriales</taxon>
        <taxon>Sphingobacteriaceae</taxon>
        <taxon>Sphingobacterium</taxon>
    </lineage>
</organism>
<dbReference type="EMBL" id="DXEZ01000237">
    <property type="protein sequence ID" value="HIX55084.1"/>
    <property type="molecule type" value="Genomic_DNA"/>
</dbReference>
<dbReference type="Pfam" id="PF02837">
    <property type="entry name" value="Glyco_hydro_2_N"/>
    <property type="match status" value="1"/>
</dbReference>
<dbReference type="PANTHER" id="PTHR42732">
    <property type="entry name" value="BETA-GALACTOSIDASE"/>
    <property type="match status" value="1"/>
</dbReference>
<dbReference type="Gene3D" id="2.60.120.430">
    <property type="entry name" value="Galactose-binding lectin"/>
    <property type="match status" value="1"/>
</dbReference>
<dbReference type="AlphaFoldDB" id="A0A9D1W9X0"/>
<dbReference type="Pfam" id="PF16355">
    <property type="entry name" value="DUF4982"/>
    <property type="match status" value="1"/>
</dbReference>
<comment type="similarity">
    <text evidence="1">Belongs to the glycosyl hydrolase 2 family.</text>
</comment>
<dbReference type="InterPro" id="IPR036156">
    <property type="entry name" value="Beta-gal/glucu_dom_sf"/>
</dbReference>
<dbReference type="Pfam" id="PF00703">
    <property type="entry name" value="Glyco_hydro_2"/>
    <property type="match status" value="1"/>
</dbReference>
<dbReference type="InterPro" id="IPR021720">
    <property type="entry name" value="Malectin_dom"/>
</dbReference>
<keyword evidence="3" id="KW-0326">Glycosidase</keyword>
<dbReference type="InterPro" id="IPR013783">
    <property type="entry name" value="Ig-like_fold"/>
</dbReference>
<dbReference type="GO" id="GO:0005975">
    <property type="term" value="P:carbohydrate metabolic process"/>
    <property type="evidence" value="ECO:0007669"/>
    <property type="project" value="InterPro"/>
</dbReference>
<dbReference type="Gene3D" id="3.20.20.80">
    <property type="entry name" value="Glycosidases"/>
    <property type="match status" value="1"/>
</dbReference>
<dbReference type="InterPro" id="IPR008979">
    <property type="entry name" value="Galactose-bd-like_sf"/>
</dbReference>
<proteinExistence type="inferred from homology"/>
<dbReference type="Pfam" id="PF02836">
    <property type="entry name" value="Glyco_hydro_2_C"/>
    <property type="match status" value="1"/>
</dbReference>
<dbReference type="InterPro" id="IPR006103">
    <property type="entry name" value="Glyco_hydro_2_cat"/>
</dbReference>
<evidence type="ECO:0000313" key="9">
    <source>
        <dbReference type="EMBL" id="HIX55084.1"/>
    </source>
</evidence>
<dbReference type="InterPro" id="IPR006102">
    <property type="entry name" value="Ig-like_GH2"/>
</dbReference>
<keyword evidence="2" id="KW-0378">Hydrolase</keyword>
<evidence type="ECO:0000259" key="4">
    <source>
        <dbReference type="Pfam" id="PF00703"/>
    </source>
</evidence>